<gene>
    <name evidence="3" type="ORF">TRAPUB_1749</name>
</gene>
<evidence type="ECO:0000313" key="3">
    <source>
        <dbReference type="EMBL" id="OJT07429.1"/>
    </source>
</evidence>
<proteinExistence type="predicted"/>
<dbReference type="STRING" id="154538.A0A1M2VIP0"/>
<reference evidence="3 4" key="1">
    <citation type="submission" date="2016-10" db="EMBL/GenBank/DDBJ databases">
        <title>Genome sequence of the basidiomycete white-rot fungus Trametes pubescens.</title>
        <authorList>
            <person name="Makela M.R."/>
            <person name="Granchi Z."/>
            <person name="Peng M."/>
            <person name="De Vries R.P."/>
            <person name="Grigoriev I."/>
            <person name="Riley R."/>
            <person name="Hilden K."/>
        </authorList>
    </citation>
    <scope>NUCLEOTIDE SEQUENCE [LARGE SCALE GENOMIC DNA]</scope>
    <source>
        <strain evidence="3 4">FBCC735</strain>
    </source>
</reference>
<evidence type="ECO:0000256" key="1">
    <source>
        <dbReference type="SAM" id="MobiDB-lite"/>
    </source>
</evidence>
<dbReference type="AlphaFoldDB" id="A0A1M2VIP0"/>
<feature type="region of interest" description="Disordered" evidence="1">
    <location>
        <begin position="1"/>
        <end position="23"/>
    </location>
</feature>
<keyword evidence="4" id="KW-1185">Reference proteome</keyword>
<dbReference type="Pfam" id="PF00651">
    <property type="entry name" value="BTB"/>
    <property type="match status" value="1"/>
</dbReference>
<dbReference type="Proteomes" id="UP000184267">
    <property type="component" value="Unassembled WGS sequence"/>
</dbReference>
<dbReference type="InterPro" id="IPR000210">
    <property type="entry name" value="BTB/POZ_dom"/>
</dbReference>
<accession>A0A1M2VIP0</accession>
<evidence type="ECO:0000259" key="2">
    <source>
        <dbReference type="PROSITE" id="PS50097"/>
    </source>
</evidence>
<dbReference type="InterPro" id="IPR011333">
    <property type="entry name" value="SKP1/BTB/POZ_sf"/>
</dbReference>
<dbReference type="SMART" id="SM00225">
    <property type="entry name" value="BTB"/>
    <property type="match status" value="1"/>
</dbReference>
<dbReference type="SUPFAM" id="SSF54695">
    <property type="entry name" value="POZ domain"/>
    <property type="match status" value="1"/>
</dbReference>
<dbReference type="OrthoDB" id="6359816at2759"/>
<dbReference type="PROSITE" id="PS50097">
    <property type="entry name" value="BTB"/>
    <property type="match status" value="1"/>
</dbReference>
<evidence type="ECO:0000313" key="4">
    <source>
        <dbReference type="Proteomes" id="UP000184267"/>
    </source>
</evidence>
<comment type="caution">
    <text evidence="3">The sequence shown here is derived from an EMBL/GenBank/DDBJ whole genome shotgun (WGS) entry which is preliminary data.</text>
</comment>
<name>A0A1M2VIP0_TRAPU</name>
<feature type="domain" description="BTB" evidence="2">
    <location>
        <begin position="31"/>
        <end position="96"/>
    </location>
</feature>
<dbReference type="CDD" id="cd18186">
    <property type="entry name" value="BTB_POZ_ZBTB_KLHL-like"/>
    <property type="match status" value="1"/>
</dbReference>
<organism evidence="3 4">
    <name type="scientific">Trametes pubescens</name>
    <name type="common">White-rot fungus</name>
    <dbReference type="NCBI Taxonomy" id="154538"/>
    <lineage>
        <taxon>Eukaryota</taxon>
        <taxon>Fungi</taxon>
        <taxon>Dikarya</taxon>
        <taxon>Basidiomycota</taxon>
        <taxon>Agaricomycotina</taxon>
        <taxon>Agaricomycetes</taxon>
        <taxon>Polyporales</taxon>
        <taxon>Polyporaceae</taxon>
        <taxon>Trametes</taxon>
    </lineage>
</organism>
<dbReference type="OMA" id="WIACREA"/>
<dbReference type="Gene3D" id="3.30.710.10">
    <property type="entry name" value="Potassium Channel Kv1.1, Chain A"/>
    <property type="match status" value="1"/>
</dbReference>
<sequence length="335" mass="36700">MDADAPLPSPGATSCDASASPPVPPFDASDADVILRSSEGVDFHVYKVILAMVSPVFKAMFTLPDAPDSSPTSPKPQVVPLTETASTMKHLLHLCYPFPRTAITTLDELVATVEAMKKYEMTAPRPSCEQDLKALLAVGADPLRIYGIAYLYRFDTVLYEAAKLTLDNPRYLQPRTMPPEFVHLSAAALFALMEYRSKCTEAAAEVIKDDDWMVNGEHAKKMLLWPTGKPILGKSWAWIACREAGDPSCTMTAGGHELSVKTWYGWYTEDAAKALLDQPKGKAVTRIPVLSRALEGAGLCPRCAPTAWRDMLDYSHLLAGRIDQVVSNVKLQLPF</sequence>
<protein>
    <recommendedName>
        <fullName evidence="2">BTB domain-containing protein</fullName>
    </recommendedName>
</protein>
<dbReference type="EMBL" id="MNAD01001178">
    <property type="protein sequence ID" value="OJT07429.1"/>
    <property type="molecule type" value="Genomic_DNA"/>
</dbReference>